<dbReference type="GO" id="GO:0005771">
    <property type="term" value="C:multivesicular body"/>
    <property type="evidence" value="ECO:0007669"/>
    <property type="project" value="TreeGrafter"/>
</dbReference>
<comment type="subcellular location">
    <subcellularLocation>
        <location evidence="1">Endosome membrane</location>
    </subcellularLocation>
</comment>
<dbReference type="Gene3D" id="3.40.50.1820">
    <property type="entry name" value="alpha/beta hydrolase"/>
    <property type="match status" value="1"/>
</dbReference>
<evidence type="ECO:0000256" key="1">
    <source>
        <dbReference type="ARBA" id="ARBA00004608"/>
    </source>
</evidence>
<keyword evidence="10" id="KW-1185">Reference proteome</keyword>
<comment type="caution">
    <text evidence="9">The sequence shown here is derived from an EMBL/GenBank/DDBJ whole genome shotgun (WGS) entry which is preliminary data.</text>
</comment>
<evidence type="ECO:0000256" key="4">
    <source>
        <dbReference type="ARBA" id="ARBA00022753"/>
    </source>
</evidence>
<evidence type="ECO:0000256" key="2">
    <source>
        <dbReference type="ARBA" id="ARBA00006190"/>
    </source>
</evidence>
<dbReference type="PANTHER" id="PTHR22761">
    <property type="entry name" value="CHARGED MULTIVESICULAR BODY PROTEIN"/>
    <property type="match status" value="1"/>
</dbReference>
<keyword evidence="3" id="KW-0813">Transport</keyword>
<evidence type="ECO:0000259" key="8">
    <source>
        <dbReference type="Pfam" id="PF00561"/>
    </source>
</evidence>
<dbReference type="STRING" id="1447883.A0A2B7Y4S4"/>
<evidence type="ECO:0000256" key="5">
    <source>
        <dbReference type="ARBA" id="ARBA00022927"/>
    </source>
</evidence>
<protein>
    <recommendedName>
        <fullName evidence="8">AB hydrolase-1 domain-containing protein</fullName>
    </recommendedName>
</protein>
<dbReference type="InterPro" id="IPR000073">
    <property type="entry name" value="AB_hydrolase_1"/>
</dbReference>
<dbReference type="GO" id="GO:0006900">
    <property type="term" value="P:vesicle budding from membrane"/>
    <property type="evidence" value="ECO:0007669"/>
    <property type="project" value="TreeGrafter"/>
</dbReference>
<accession>A0A2B7Y4S4</accession>
<dbReference type="Pfam" id="PF03357">
    <property type="entry name" value="Snf7"/>
    <property type="match status" value="1"/>
</dbReference>
<evidence type="ECO:0000256" key="3">
    <source>
        <dbReference type="ARBA" id="ARBA00022448"/>
    </source>
</evidence>
<dbReference type="Pfam" id="PF00561">
    <property type="entry name" value="Abhydrolase_1"/>
    <property type="match status" value="1"/>
</dbReference>
<keyword evidence="4" id="KW-0967">Endosome</keyword>
<keyword evidence="5" id="KW-0653">Protein transport</keyword>
<evidence type="ECO:0000256" key="6">
    <source>
        <dbReference type="ARBA" id="ARBA00023136"/>
    </source>
</evidence>
<dbReference type="OrthoDB" id="441172at2759"/>
<dbReference type="Gene3D" id="1.10.287.1060">
    <property type="entry name" value="ESAT-6-like"/>
    <property type="match status" value="1"/>
</dbReference>
<evidence type="ECO:0000313" key="9">
    <source>
        <dbReference type="EMBL" id="PGH19144.1"/>
    </source>
</evidence>
<dbReference type="EMBL" id="PDNA01000052">
    <property type="protein sequence ID" value="PGH19144.1"/>
    <property type="molecule type" value="Genomic_DNA"/>
</dbReference>
<comment type="similarity">
    <text evidence="2">Belongs to the SNF7 family.</text>
</comment>
<gene>
    <name evidence="9" type="ORF">AJ80_04223</name>
</gene>
<dbReference type="GO" id="GO:0015031">
    <property type="term" value="P:protein transport"/>
    <property type="evidence" value="ECO:0007669"/>
    <property type="project" value="UniProtKB-KW"/>
</dbReference>
<reference evidence="9 10" key="1">
    <citation type="submission" date="2017-10" db="EMBL/GenBank/DDBJ databases">
        <title>Comparative genomics in systemic dimorphic fungi from Ajellomycetaceae.</title>
        <authorList>
            <person name="Munoz J.F."/>
            <person name="Mcewen J.G."/>
            <person name="Clay O.K."/>
            <person name="Cuomo C.A."/>
        </authorList>
    </citation>
    <scope>NUCLEOTIDE SEQUENCE [LARGE SCALE GENOMIC DNA]</scope>
    <source>
        <strain evidence="9 10">UAMH7299</strain>
    </source>
</reference>
<evidence type="ECO:0000313" key="10">
    <source>
        <dbReference type="Proteomes" id="UP000224634"/>
    </source>
</evidence>
<organism evidence="9 10">
    <name type="scientific">Polytolypa hystricis (strain UAMH7299)</name>
    <dbReference type="NCBI Taxonomy" id="1447883"/>
    <lineage>
        <taxon>Eukaryota</taxon>
        <taxon>Fungi</taxon>
        <taxon>Dikarya</taxon>
        <taxon>Ascomycota</taxon>
        <taxon>Pezizomycotina</taxon>
        <taxon>Eurotiomycetes</taxon>
        <taxon>Eurotiomycetidae</taxon>
        <taxon>Onygenales</taxon>
        <taxon>Onygenales incertae sedis</taxon>
        <taxon>Polytolypa</taxon>
    </lineage>
</organism>
<dbReference type="InterPro" id="IPR005024">
    <property type="entry name" value="Snf7_fam"/>
</dbReference>
<feature type="compositionally biased region" description="Acidic residues" evidence="7">
    <location>
        <begin position="511"/>
        <end position="524"/>
    </location>
</feature>
<evidence type="ECO:0000256" key="7">
    <source>
        <dbReference type="SAM" id="MobiDB-lite"/>
    </source>
</evidence>
<sequence length="571" mass="63603">MLSSQAVASDSGYTAPWETLPPTPQLPKPKFQGQAGINGMKLWYATFGPSPRVSLEKGISPGVFLHGGGINSNWWGHQIKYLKERVYSVIAIDSRAHGRSTDDLSQPLSYDALTEDVIALMDELYIPRFSVVGWSDGAILGLNIAMNYTGHLDRLFSFGATYDVSNANLTGAAGSKAVRALIPRREAEYKVLSPTPDQFETFLQRKDAMQASEPTRTASSFQKIPILYTNKHAPMIWIVTGDSEELVKRNVPGEIHSFIWGSALVTLPLACRRSRHSNRYDRKASEGPSLARVSKTPSNTNPPMNKKVDRLSSRDPIAHLIDKRNLIQLHTITYPTSHQTTRIESPSARLTYKPRAIGNATAMGNTTSSHKISAQDKAILDLKNQRDKLHQYQKRITVLTDRETAIARECLARGDRERALLALRRKKYQQSLLSKTDAQLEQLERLTGSVEFALVQKDVLFGLSQGTKVLHAIHREMGGLEGVEKMIGETEEARAYQEEISRMLGGQISNQDEDEVEDELEALEQEVAGPPAKLPDAPTSTLPDEVRSKEERARERKRERAKARAAMPMEA</sequence>
<dbReference type="PANTHER" id="PTHR22761:SF5">
    <property type="entry name" value="CHARGED MULTIVESICULAR BODY PROTEIN 6"/>
    <property type="match status" value="1"/>
</dbReference>
<feature type="domain" description="AB hydrolase-1" evidence="8">
    <location>
        <begin position="63"/>
        <end position="205"/>
    </location>
</feature>
<dbReference type="Proteomes" id="UP000224634">
    <property type="component" value="Unassembled WGS sequence"/>
</dbReference>
<feature type="region of interest" description="Disordered" evidence="7">
    <location>
        <begin position="1"/>
        <end position="31"/>
    </location>
</feature>
<feature type="region of interest" description="Disordered" evidence="7">
    <location>
        <begin position="505"/>
        <end position="571"/>
    </location>
</feature>
<dbReference type="GO" id="GO:0000815">
    <property type="term" value="C:ESCRT III complex"/>
    <property type="evidence" value="ECO:0007669"/>
    <property type="project" value="TreeGrafter"/>
</dbReference>
<feature type="region of interest" description="Disordered" evidence="7">
    <location>
        <begin position="276"/>
        <end position="313"/>
    </location>
</feature>
<feature type="compositionally biased region" description="Polar residues" evidence="7">
    <location>
        <begin position="1"/>
        <end position="12"/>
    </location>
</feature>
<dbReference type="AlphaFoldDB" id="A0A2B7Y4S4"/>
<proteinExistence type="inferred from homology"/>
<keyword evidence="6" id="KW-0472">Membrane</keyword>
<name>A0A2B7Y4S4_POLH7</name>
<dbReference type="InterPro" id="IPR029058">
    <property type="entry name" value="AB_hydrolase_fold"/>
</dbReference>
<dbReference type="GO" id="GO:0032511">
    <property type="term" value="P:late endosome to vacuole transport via multivesicular body sorting pathway"/>
    <property type="evidence" value="ECO:0007669"/>
    <property type="project" value="TreeGrafter"/>
</dbReference>
<feature type="compositionally biased region" description="Basic and acidic residues" evidence="7">
    <location>
        <begin position="544"/>
        <end position="558"/>
    </location>
</feature>
<dbReference type="SUPFAM" id="SSF53474">
    <property type="entry name" value="alpha/beta-Hydrolases"/>
    <property type="match status" value="1"/>
</dbReference>